<name>A0AA48WJN2_9BURK</name>
<feature type="domain" description="Ice-binding protein C-terminal" evidence="1">
    <location>
        <begin position="144"/>
        <end position="167"/>
    </location>
</feature>
<reference evidence="2 3" key="1">
    <citation type="submission" date="2020-11" db="EMBL/GenBank/DDBJ databases">
        <authorList>
            <person name="Sun Q."/>
        </authorList>
    </citation>
    <scope>NUCLEOTIDE SEQUENCE [LARGE SCALE GENOMIC DNA]</scope>
    <source>
        <strain evidence="2 3">P8398</strain>
    </source>
</reference>
<dbReference type="EMBL" id="CP065053">
    <property type="protein sequence ID" value="QPI53498.1"/>
    <property type="molecule type" value="Genomic_DNA"/>
</dbReference>
<evidence type="ECO:0000313" key="2">
    <source>
        <dbReference type="EMBL" id="QPI53498.1"/>
    </source>
</evidence>
<keyword evidence="3" id="KW-1185">Reference proteome</keyword>
<evidence type="ECO:0000313" key="3">
    <source>
        <dbReference type="Proteomes" id="UP000662888"/>
    </source>
</evidence>
<proteinExistence type="predicted"/>
<evidence type="ECO:0000259" key="1">
    <source>
        <dbReference type="Pfam" id="PF07589"/>
    </source>
</evidence>
<dbReference type="NCBIfam" id="TIGR02595">
    <property type="entry name" value="PEP_CTERM"/>
    <property type="match status" value="1"/>
</dbReference>
<accession>A0AA48WJN2</accession>
<dbReference type="Proteomes" id="UP000662888">
    <property type="component" value="Chromosome"/>
</dbReference>
<dbReference type="Pfam" id="PF07589">
    <property type="entry name" value="PEP-CTERM"/>
    <property type="match status" value="1"/>
</dbReference>
<sequence>MSSRIMVDGPWGPDYEWHDIPSAQSWTYKSISVGERFSGTVSFDDALVKTGGGTGSYSMMFANGEKASAVDERLEGYGGFHTGFRLWGPYVGLEFDVAGLFTPGQPVVLTAQGASVGASWSPSAGGGGYVSFSGKLDSLVNVTAVPEPSTYAMLLGGLMLVGARARRLRARRSA</sequence>
<dbReference type="InterPro" id="IPR013424">
    <property type="entry name" value="Ice-binding_C"/>
</dbReference>
<protein>
    <submittedName>
        <fullName evidence="2">PEP-CTERM sorting domain-containing protein</fullName>
    </submittedName>
</protein>
<organism evidence="2 3">
    <name type="scientific">Massilia antarctica</name>
    <dbReference type="NCBI Taxonomy" id="2765360"/>
    <lineage>
        <taxon>Bacteria</taxon>
        <taxon>Pseudomonadati</taxon>
        <taxon>Pseudomonadota</taxon>
        <taxon>Betaproteobacteria</taxon>
        <taxon>Burkholderiales</taxon>
        <taxon>Oxalobacteraceae</taxon>
        <taxon>Telluria group</taxon>
        <taxon>Massilia</taxon>
    </lineage>
</organism>
<gene>
    <name evidence="2" type="ORF">IV454_28960</name>
</gene>